<evidence type="ECO:0000256" key="1">
    <source>
        <dbReference type="ARBA" id="ARBA00009437"/>
    </source>
</evidence>
<dbReference type="PROSITE" id="PS50931">
    <property type="entry name" value="HTH_LYSR"/>
    <property type="match status" value="1"/>
</dbReference>
<keyword evidence="2" id="KW-0805">Transcription regulation</keyword>
<sequence length="351" mass="38924">MQLRPALLPALGVFAAAARHQNLAHAAEKLHLTASAVSHHVRKLEALLGTTLFQRHARGVKLTAEGRQLADAASAALADIAAVAGNLHPQADTAPPRITTLRSLSYYWLLPRLPRFCQAHPHVRLDIQTDAAFSRFEDGGPDLGIRYGQGEWPGLTSHHLMDDALFPVASPALPQLATLHHPEQIAQLPLLTDMSPQGWRDWFRAAAVRGVELPPMHTFNDSTDAMRAAVYGVGAVLARKHIAQPYLQRYELVRLPGPALKARYSYYIVHPGHRRPARRPASSSTGSSARRWTNARRCRRCLLNCWGCRRGRARFCVLARFCRSLQPRRAKWCIARTGMQSGLKSLPQTTS</sequence>
<keyword evidence="4" id="KW-0804">Transcription</keyword>
<evidence type="ECO:0000256" key="2">
    <source>
        <dbReference type="ARBA" id="ARBA00023015"/>
    </source>
</evidence>
<dbReference type="InterPro" id="IPR036390">
    <property type="entry name" value="WH_DNA-bd_sf"/>
</dbReference>
<evidence type="ECO:0000256" key="4">
    <source>
        <dbReference type="ARBA" id="ARBA00023163"/>
    </source>
</evidence>
<dbReference type="GO" id="GO:0006351">
    <property type="term" value="P:DNA-templated transcription"/>
    <property type="evidence" value="ECO:0007669"/>
    <property type="project" value="TreeGrafter"/>
</dbReference>
<dbReference type="InterPro" id="IPR036388">
    <property type="entry name" value="WH-like_DNA-bd_sf"/>
</dbReference>
<gene>
    <name evidence="6" type="ORF">XTPLMG730_0732</name>
</gene>
<feature type="domain" description="HTH lysR-type" evidence="5">
    <location>
        <begin position="1"/>
        <end position="63"/>
    </location>
</feature>
<keyword evidence="3" id="KW-0238">DNA-binding</keyword>
<dbReference type="EMBL" id="CXOJ01000012">
    <property type="protein sequence ID" value="CTP84276.1"/>
    <property type="molecule type" value="Genomic_DNA"/>
</dbReference>
<accession>A0A0K2ZEX8</accession>
<evidence type="ECO:0000256" key="3">
    <source>
        <dbReference type="ARBA" id="ARBA00023125"/>
    </source>
</evidence>
<evidence type="ECO:0000313" key="7">
    <source>
        <dbReference type="Proteomes" id="UP000045978"/>
    </source>
</evidence>
<evidence type="ECO:0000313" key="6">
    <source>
        <dbReference type="EMBL" id="CTP84276.1"/>
    </source>
</evidence>
<dbReference type="GO" id="GO:0003700">
    <property type="term" value="F:DNA-binding transcription factor activity"/>
    <property type="evidence" value="ECO:0007669"/>
    <property type="project" value="InterPro"/>
</dbReference>
<dbReference type="PRINTS" id="PR00039">
    <property type="entry name" value="HTHLYSR"/>
</dbReference>
<comment type="similarity">
    <text evidence="1">Belongs to the LysR transcriptional regulatory family.</text>
</comment>
<dbReference type="AlphaFoldDB" id="A0A0K2ZEX8"/>
<dbReference type="GO" id="GO:0043565">
    <property type="term" value="F:sequence-specific DNA binding"/>
    <property type="evidence" value="ECO:0007669"/>
    <property type="project" value="TreeGrafter"/>
</dbReference>
<protein>
    <submittedName>
        <fullName evidence="6">Transcriptional regulator</fullName>
    </submittedName>
</protein>
<organism evidence="6 7">
    <name type="scientific">Xanthomonas graminis pv. phlei</name>
    <dbReference type="NCBI Taxonomy" id="487906"/>
    <lineage>
        <taxon>Bacteria</taxon>
        <taxon>Pseudomonadati</taxon>
        <taxon>Pseudomonadota</taxon>
        <taxon>Gammaproteobacteria</taxon>
        <taxon>Lysobacterales</taxon>
        <taxon>Lysobacteraceae</taxon>
        <taxon>Xanthomonas</taxon>
        <taxon>Xanthomonas translucens group</taxon>
        <taxon>Xanthomonas graminis</taxon>
    </lineage>
</organism>
<name>A0A0K2ZEX8_9XANT</name>
<proteinExistence type="inferred from homology"/>
<dbReference type="Pfam" id="PF00126">
    <property type="entry name" value="HTH_1"/>
    <property type="match status" value="1"/>
</dbReference>
<dbReference type="PANTHER" id="PTHR30537:SF79">
    <property type="entry name" value="TRANSCRIPTIONAL REGULATOR-RELATED"/>
    <property type="match status" value="1"/>
</dbReference>
<dbReference type="Gene3D" id="3.40.190.10">
    <property type="entry name" value="Periplasmic binding protein-like II"/>
    <property type="match status" value="2"/>
</dbReference>
<dbReference type="FunFam" id="1.10.10.10:FF:000001">
    <property type="entry name" value="LysR family transcriptional regulator"/>
    <property type="match status" value="1"/>
</dbReference>
<dbReference type="Proteomes" id="UP000045978">
    <property type="component" value="Unassembled WGS sequence"/>
</dbReference>
<dbReference type="CDD" id="cd08432">
    <property type="entry name" value="PBP2_GcdR_TrpI_HvrB_AmpR_like"/>
    <property type="match status" value="1"/>
</dbReference>
<dbReference type="SUPFAM" id="SSF46785">
    <property type="entry name" value="Winged helix' DNA-binding domain"/>
    <property type="match status" value="1"/>
</dbReference>
<dbReference type="InterPro" id="IPR058163">
    <property type="entry name" value="LysR-type_TF_proteobact-type"/>
</dbReference>
<dbReference type="InterPro" id="IPR005119">
    <property type="entry name" value="LysR_subst-bd"/>
</dbReference>
<dbReference type="PANTHER" id="PTHR30537">
    <property type="entry name" value="HTH-TYPE TRANSCRIPTIONAL REGULATOR"/>
    <property type="match status" value="1"/>
</dbReference>
<dbReference type="SUPFAM" id="SSF53850">
    <property type="entry name" value="Periplasmic binding protein-like II"/>
    <property type="match status" value="1"/>
</dbReference>
<dbReference type="InterPro" id="IPR000847">
    <property type="entry name" value="LysR_HTH_N"/>
</dbReference>
<dbReference type="Pfam" id="PF03466">
    <property type="entry name" value="LysR_substrate"/>
    <property type="match status" value="1"/>
</dbReference>
<evidence type="ECO:0000259" key="5">
    <source>
        <dbReference type="PROSITE" id="PS50931"/>
    </source>
</evidence>
<reference evidence="6 7" key="1">
    <citation type="submission" date="2015-07" db="EMBL/GenBank/DDBJ databases">
        <authorList>
            <person name="Noorani M."/>
        </authorList>
    </citation>
    <scope>NUCLEOTIDE SEQUENCE [LARGE SCALE GENOMIC DNA]</scope>
    <source>
        <strain evidence="6">LMG730</strain>
    </source>
</reference>
<dbReference type="Gene3D" id="1.10.10.10">
    <property type="entry name" value="Winged helix-like DNA-binding domain superfamily/Winged helix DNA-binding domain"/>
    <property type="match status" value="1"/>
</dbReference>